<comment type="subcellular location">
    <subcellularLocation>
        <location evidence="1 8">Cell membrane</location>
        <topology evidence="1 8">Multi-pass membrane protein</topology>
    </subcellularLocation>
</comment>
<evidence type="ECO:0000256" key="7">
    <source>
        <dbReference type="ARBA" id="ARBA00023136"/>
    </source>
</evidence>
<proteinExistence type="inferred from homology"/>
<evidence type="ECO:0000256" key="5">
    <source>
        <dbReference type="ARBA" id="ARBA00022692"/>
    </source>
</evidence>
<comment type="caution">
    <text evidence="11">The sequence shown here is derived from an EMBL/GenBank/DDBJ whole genome shotgun (WGS) entry which is preliminary data.</text>
</comment>
<dbReference type="Proteomes" id="UP001604277">
    <property type="component" value="Unassembled WGS sequence"/>
</dbReference>
<feature type="transmembrane region" description="Helical" evidence="8">
    <location>
        <begin position="163"/>
        <end position="183"/>
    </location>
</feature>
<comment type="caution">
    <text evidence="8">Lacks conserved residue(s) required for the propagation of feature annotation.</text>
</comment>
<keyword evidence="6 8" id="KW-1133">Transmembrane helix</keyword>
<sequence length="404" mass="45341">MRSPQAQAAAGGFGNETPPLPGTRFRSTVSLHKLRRFNILILVFRFAAFCFSLAAAIFMLTNSKGSDLPRWQDFDAFRFVAVANAIIALYSLLEIGASIWEILRSSTILPESIQVWFDFGHDQVFAYVLLSANSAGASLARTLKETDTCTASNTFCIQSDISIALGFAGFLFIGFSSLLSDILDLKKDNARINVALERLENQSLQSRPKHNRDWRSPSRSDSIESRRSQEDPSISDGRNPRNLNSRCLHDNDREKPPSLQGRKLVSSVSVFNRLGVESSGARPPSLSSRHSKQREASLEREKGDRHCRKGRRSPKPRTNCYWRFNRTEEISNKERETNRLEDIDDRPTKSEDLCLGAKTMAFATTIGEMTGTWIHLDGTSQQEPPPQFARSTLSLEAHMLEGIR</sequence>
<dbReference type="AlphaFoldDB" id="A0ABD1WHZ5"/>
<evidence type="ECO:0000313" key="12">
    <source>
        <dbReference type="Proteomes" id="UP001604277"/>
    </source>
</evidence>
<reference evidence="12" key="1">
    <citation type="submission" date="2024-07" db="EMBL/GenBank/DDBJ databases">
        <title>Two chromosome-level genome assemblies of Korean endemic species Abeliophyllum distichum and Forsythia ovata (Oleaceae).</title>
        <authorList>
            <person name="Jang H."/>
        </authorList>
    </citation>
    <scope>NUCLEOTIDE SEQUENCE [LARGE SCALE GENOMIC DNA]</scope>
</reference>
<feature type="transmembrane region" description="Helical" evidence="8">
    <location>
        <begin position="79"/>
        <end position="103"/>
    </location>
</feature>
<evidence type="ECO:0000256" key="9">
    <source>
        <dbReference type="SAM" id="MobiDB-lite"/>
    </source>
</evidence>
<dbReference type="InterPro" id="IPR006702">
    <property type="entry name" value="CASP_dom"/>
</dbReference>
<dbReference type="GO" id="GO:0005886">
    <property type="term" value="C:plasma membrane"/>
    <property type="evidence" value="ECO:0007669"/>
    <property type="project" value="UniProtKB-SubCell"/>
</dbReference>
<evidence type="ECO:0000313" key="11">
    <source>
        <dbReference type="EMBL" id="KAL2549171.1"/>
    </source>
</evidence>
<protein>
    <recommendedName>
        <fullName evidence="8">CASP-like protein</fullName>
    </recommendedName>
</protein>
<evidence type="ECO:0000256" key="1">
    <source>
        <dbReference type="ARBA" id="ARBA00004651"/>
    </source>
</evidence>
<keyword evidence="7 8" id="KW-0472">Membrane</keyword>
<feature type="region of interest" description="Disordered" evidence="9">
    <location>
        <begin position="1"/>
        <end position="21"/>
    </location>
</feature>
<evidence type="ECO:0000256" key="6">
    <source>
        <dbReference type="ARBA" id="ARBA00022989"/>
    </source>
</evidence>
<feature type="transmembrane region" description="Helical" evidence="8">
    <location>
        <begin position="37"/>
        <end position="59"/>
    </location>
</feature>
<evidence type="ECO:0000256" key="2">
    <source>
        <dbReference type="ARBA" id="ARBA00007651"/>
    </source>
</evidence>
<organism evidence="11 12">
    <name type="scientific">Forsythia ovata</name>
    <dbReference type="NCBI Taxonomy" id="205694"/>
    <lineage>
        <taxon>Eukaryota</taxon>
        <taxon>Viridiplantae</taxon>
        <taxon>Streptophyta</taxon>
        <taxon>Embryophyta</taxon>
        <taxon>Tracheophyta</taxon>
        <taxon>Spermatophyta</taxon>
        <taxon>Magnoliopsida</taxon>
        <taxon>eudicotyledons</taxon>
        <taxon>Gunneridae</taxon>
        <taxon>Pentapetalae</taxon>
        <taxon>asterids</taxon>
        <taxon>lamiids</taxon>
        <taxon>Lamiales</taxon>
        <taxon>Oleaceae</taxon>
        <taxon>Forsythieae</taxon>
        <taxon>Forsythia</taxon>
    </lineage>
</organism>
<feature type="compositionally biased region" description="Basic residues" evidence="9">
    <location>
        <begin position="305"/>
        <end position="315"/>
    </location>
</feature>
<dbReference type="PANTHER" id="PTHR33573">
    <property type="entry name" value="CASP-LIKE PROTEIN 4A4"/>
    <property type="match status" value="1"/>
</dbReference>
<comment type="subunit">
    <text evidence="3 8">Homodimer and heterodimers.</text>
</comment>
<dbReference type="Pfam" id="PF04535">
    <property type="entry name" value="CASP_dom"/>
    <property type="match status" value="1"/>
</dbReference>
<dbReference type="EMBL" id="JBFOLJ010000003">
    <property type="protein sequence ID" value="KAL2549171.1"/>
    <property type="molecule type" value="Genomic_DNA"/>
</dbReference>
<evidence type="ECO:0000256" key="8">
    <source>
        <dbReference type="RuleBase" id="RU361233"/>
    </source>
</evidence>
<feature type="domain" description="Casparian strip membrane protein" evidence="10">
    <location>
        <begin position="37"/>
        <end position="172"/>
    </location>
</feature>
<keyword evidence="12" id="KW-1185">Reference proteome</keyword>
<comment type="similarity">
    <text evidence="2 8">Belongs to the Casparian strip membrane proteins (CASP) family.</text>
</comment>
<evidence type="ECO:0000256" key="3">
    <source>
        <dbReference type="ARBA" id="ARBA00011489"/>
    </source>
</evidence>
<name>A0ABD1WHZ5_9LAMI</name>
<feature type="compositionally biased region" description="Basic and acidic residues" evidence="9">
    <location>
        <begin position="293"/>
        <end position="304"/>
    </location>
</feature>
<dbReference type="PANTHER" id="PTHR33573:SF56">
    <property type="entry name" value="CASP-LIKE PROTEIN 4C1"/>
    <property type="match status" value="1"/>
</dbReference>
<feature type="region of interest" description="Disordered" evidence="9">
    <location>
        <begin position="204"/>
        <end position="319"/>
    </location>
</feature>
<gene>
    <name evidence="11" type="ORF">Fot_10701</name>
</gene>
<accession>A0ABD1WHZ5</accession>
<evidence type="ECO:0000256" key="4">
    <source>
        <dbReference type="ARBA" id="ARBA00022475"/>
    </source>
</evidence>
<feature type="compositionally biased region" description="Basic and acidic residues" evidence="9">
    <location>
        <begin position="211"/>
        <end position="230"/>
    </location>
</feature>
<evidence type="ECO:0000259" key="10">
    <source>
        <dbReference type="Pfam" id="PF04535"/>
    </source>
</evidence>
<keyword evidence="4 8" id="KW-1003">Cell membrane</keyword>
<feature type="compositionally biased region" description="Basic and acidic residues" evidence="9">
    <location>
        <begin position="247"/>
        <end position="256"/>
    </location>
</feature>
<keyword evidence="5 8" id="KW-0812">Transmembrane</keyword>